<dbReference type="InterPro" id="IPR058626">
    <property type="entry name" value="MdtA-like_b-barrel"/>
</dbReference>
<dbReference type="GO" id="GO:0046677">
    <property type="term" value="P:response to antibiotic"/>
    <property type="evidence" value="ECO:0007669"/>
    <property type="project" value="TreeGrafter"/>
</dbReference>
<accession>A0A1Y6CHY5</accession>
<dbReference type="Proteomes" id="UP000192917">
    <property type="component" value="Unassembled WGS sequence"/>
</dbReference>
<dbReference type="FunFam" id="2.40.420.20:FF:000001">
    <property type="entry name" value="Efflux RND transporter periplasmic adaptor subunit"/>
    <property type="match status" value="1"/>
</dbReference>
<name>A0A1Y6CHY5_9PROT</name>
<proteinExistence type="inferred from homology"/>
<dbReference type="NCBIfam" id="TIGR01730">
    <property type="entry name" value="RND_mfp"/>
    <property type="match status" value="1"/>
</dbReference>
<comment type="similarity">
    <text evidence="2">Belongs to the membrane fusion protein (MFP) (TC 8.A.1) family.</text>
</comment>
<dbReference type="EMBL" id="FWZX01000020">
    <property type="protein sequence ID" value="SMF55431.1"/>
    <property type="molecule type" value="Genomic_DNA"/>
</dbReference>
<evidence type="ECO:0000313" key="9">
    <source>
        <dbReference type="Proteomes" id="UP000192917"/>
    </source>
</evidence>
<feature type="domain" description="Multidrug resistance protein MdtA-like alpha-helical hairpin" evidence="4">
    <location>
        <begin position="116"/>
        <end position="183"/>
    </location>
</feature>
<feature type="domain" description="Multidrug resistance protein MdtA-like C-terminal permuted SH3" evidence="7">
    <location>
        <begin position="314"/>
        <end position="373"/>
    </location>
</feature>
<dbReference type="Pfam" id="PF25917">
    <property type="entry name" value="BSH_RND"/>
    <property type="match status" value="1"/>
</dbReference>
<dbReference type="AlphaFoldDB" id="A0A1Y6CHY5"/>
<dbReference type="RefSeq" id="WP_085124678.1">
    <property type="nucleotide sequence ID" value="NZ_FWZX01000020.1"/>
</dbReference>
<dbReference type="PANTHER" id="PTHR30158">
    <property type="entry name" value="ACRA/E-RELATED COMPONENT OF DRUG EFFLUX TRANSPORTER"/>
    <property type="match status" value="1"/>
</dbReference>
<evidence type="ECO:0000256" key="3">
    <source>
        <dbReference type="SAM" id="Coils"/>
    </source>
</evidence>
<evidence type="ECO:0000259" key="7">
    <source>
        <dbReference type="Pfam" id="PF25967"/>
    </source>
</evidence>
<evidence type="ECO:0000313" key="8">
    <source>
        <dbReference type="EMBL" id="SMF55431.1"/>
    </source>
</evidence>
<dbReference type="SUPFAM" id="SSF111369">
    <property type="entry name" value="HlyD-like secretion proteins"/>
    <property type="match status" value="1"/>
</dbReference>
<dbReference type="GO" id="GO:0022857">
    <property type="term" value="F:transmembrane transporter activity"/>
    <property type="evidence" value="ECO:0007669"/>
    <property type="project" value="InterPro"/>
</dbReference>
<keyword evidence="9" id="KW-1185">Reference proteome</keyword>
<dbReference type="Pfam" id="PF25876">
    <property type="entry name" value="HH_MFP_RND"/>
    <property type="match status" value="1"/>
</dbReference>
<evidence type="ECO:0000256" key="1">
    <source>
        <dbReference type="ARBA" id="ARBA00004196"/>
    </source>
</evidence>
<dbReference type="PANTHER" id="PTHR30158:SF10">
    <property type="entry name" value="CATION EFFLUX PUMP"/>
    <property type="match status" value="1"/>
</dbReference>
<dbReference type="Pfam" id="PF25944">
    <property type="entry name" value="Beta-barrel_RND"/>
    <property type="match status" value="1"/>
</dbReference>
<organism evidence="8 9">
    <name type="scientific">Tistlia consotensis USBA 355</name>
    <dbReference type="NCBI Taxonomy" id="560819"/>
    <lineage>
        <taxon>Bacteria</taxon>
        <taxon>Pseudomonadati</taxon>
        <taxon>Pseudomonadota</taxon>
        <taxon>Alphaproteobacteria</taxon>
        <taxon>Rhodospirillales</taxon>
        <taxon>Rhodovibrionaceae</taxon>
        <taxon>Tistlia</taxon>
    </lineage>
</organism>
<dbReference type="InterPro" id="IPR006311">
    <property type="entry name" value="TAT_signal"/>
</dbReference>
<dbReference type="GO" id="GO:0030313">
    <property type="term" value="C:cell envelope"/>
    <property type="evidence" value="ECO:0007669"/>
    <property type="project" value="UniProtKB-SubCell"/>
</dbReference>
<dbReference type="Gene3D" id="2.40.420.20">
    <property type="match status" value="1"/>
</dbReference>
<dbReference type="Gene3D" id="2.40.50.100">
    <property type="match status" value="1"/>
</dbReference>
<dbReference type="InterPro" id="IPR058624">
    <property type="entry name" value="MdtA-like_HH"/>
</dbReference>
<evidence type="ECO:0000259" key="4">
    <source>
        <dbReference type="Pfam" id="PF25876"/>
    </source>
</evidence>
<dbReference type="InterPro" id="IPR058625">
    <property type="entry name" value="MdtA-like_BSH"/>
</dbReference>
<dbReference type="STRING" id="560819.SAMN05428998_12059"/>
<comment type="subcellular location">
    <subcellularLocation>
        <location evidence="1">Cell envelope</location>
    </subcellularLocation>
</comment>
<dbReference type="InterPro" id="IPR006143">
    <property type="entry name" value="RND_pump_MFP"/>
</dbReference>
<feature type="domain" description="Multidrug resistance protein MdtA-like beta-barrel" evidence="6">
    <location>
        <begin position="223"/>
        <end position="306"/>
    </location>
</feature>
<reference evidence="8 9" key="1">
    <citation type="submission" date="2017-04" db="EMBL/GenBank/DDBJ databases">
        <authorList>
            <person name="Afonso C.L."/>
            <person name="Miller P.J."/>
            <person name="Scott M.A."/>
            <person name="Spackman E."/>
            <person name="Goraichik I."/>
            <person name="Dimitrov K.M."/>
            <person name="Suarez D.L."/>
            <person name="Swayne D.E."/>
        </authorList>
    </citation>
    <scope>NUCLEOTIDE SEQUENCE [LARGE SCALE GENOMIC DNA]</scope>
    <source>
        <strain evidence="8 9">USBA 355</strain>
    </source>
</reference>
<feature type="domain" description="Multidrug resistance protein MdtA-like barrel-sandwich hybrid" evidence="5">
    <location>
        <begin position="75"/>
        <end position="215"/>
    </location>
</feature>
<dbReference type="PROSITE" id="PS51318">
    <property type="entry name" value="TAT"/>
    <property type="match status" value="1"/>
</dbReference>
<evidence type="ECO:0000259" key="5">
    <source>
        <dbReference type="Pfam" id="PF25917"/>
    </source>
</evidence>
<dbReference type="InterPro" id="IPR058627">
    <property type="entry name" value="MdtA-like_C"/>
</dbReference>
<sequence>MTFRFRRLLQGSAVLGAVAALGVAAALHLLRPDEAGGRAAAAAPPQAVPVAVRTLEPRKVRAWSAFSGRLHAVDAAEIRPEVGGRITEVLFEDGQNVEAGDILFVIDPRPYQAAVARAEAALASARANVAFTKTDLGRAAALVGKHAVSQRFYDERSNAARVAEAAVETAQAELDQARLDLEHAYVRAPISGRAGRVELTVGNLVAAGPSAPLLTSVVADKAVYADFEVDEQTYLDSIREQAVGRAAEREVPVELSVGEAGGRVYRGHIYSFDNRIDPASGTIRARARFDNADGTLLPGMFVTVRLGDAAEREALLLPERAIGFDQSKTFVYLVDGAGKVAYREVSLGRQIGAGRVVRRGLEPGDRVIVDGLQHVRPEMLVAASEAPAPAAAQQAAAAN</sequence>
<feature type="coiled-coil region" evidence="3">
    <location>
        <begin position="160"/>
        <end position="187"/>
    </location>
</feature>
<evidence type="ECO:0000256" key="2">
    <source>
        <dbReference type="ARBA" id="ARBA00009477"/>
    </source>
</evidence>
<protein>
    <submittedName>
        <fullName evidence="8">Membrane fusion protein, multidrug efflux system</fullName>
    </submittedName>
</protein>
<dbReference type="Pfam" id="PF25967">
    <property type="entry name" value="RND-MFP_C"/>
    <property type="match status" value="1"/>
</dbReference>
<keyword evidence="3" id="KW-0175">Coiled coil</keyword>
<dbReference type="GO" id="GO:0005886">
    <property type="term" value="C:plasma membrane"/>
    <property type="evidence" value="ECO:0007669"/>
    <property type="project" value="TreeGrafter"/>
</dbReference>
<gene>
    <name evidence="8" type="ORF">SAMN05428998_12059</name>
</gene>
<dbReference type="Gene3D" id="1.10.287.470">
    <property type="entry name" value="Helix hairpin bin"/>
    <property type="match status" value="1"/>
</dbReference>
<evidence type="ECO:0000259" key="6">
    <source>
        <dbReference type="Pfam" id="PF25944"/>
    </source>
</evidence>
<dbReference type="Gene3D" id="2.40.30.170">
    <property type="match status" value="1"/>
</dbReference>